<dbReference type="EMBL" id="JAKZGO010000012">
    <property type="protein sequence ID" value="MCH7414659.1"/>
    <property type="molecule type" value="Genomic_DNA"/>
</dbReference>
<organism evidence="1 2">
    <name type="scientific">Belliella alkalica</name>
    <dbReference type="NCBI Taxonomy" id="1730871"/>
    <lineage>
        <taxon>Bacteria</taxon>
        <taxon>Pseudomonadati</taxon>
        <taxon>Bacteroidota</taxon>
        <taxon>Cytophagia</taxon>
        <taxon>Cytophagales</taxon>
        <taxon>Cyclobacteriaceae</taxon>
        <taxon>Belliella</taxon>
    </lineage>
</organism>
<evidence type="ECO:0000313" key="2">
    <source>
        <dbReference type="Proteomes" id="UP001165430"/>
    </source>
</evidence>
<dbReference type="Proteomes" id="UP001165430">
    <property type="component" value="Unassembled WGS sequence"/>
</dbReference>
<evidence type="ECO:0000313" key="1">
    <source>
        <dbReference type="EMBL" id="MCH7414659.1"/>
    </source>
</evidence>
<keyword evidence="2" id="KW-1185">Reference proteome</keyword>
<name>A0ABS9VDY8_9BACT</name>
<comment type="caution">
    <text evidence="1">The sequence shown here is derived from an EMBL/GenBank/DDBJ whole genome shotgun (WGS) entry which is preliminary data.</text>
</comment>
<gene>
    <name evidence="1" type="ORF">MM213_14255</name>
</gene>
<evidence type="ECO:0008006" key="3">
    <source>
        <dbReference type="Google" id="ProtNLM"/>
    </source>
</evidence>
<reference evidence="1" key="1">
    <citation type="submission" date="2022-03" db="EMBL/GenBank/DDBJ databases">
        <title>De novo assembled genomes of Belliella spp. (Cyclobacteriaceae) strains.</title>
        <authorList>
            <person name="Szabo A."/>
            <person name="Korponai K."/>
            <person name="Felfoldi T."/>
        </authorList>
    </citation>
    <scope>NUCLEOTIDE SEQUENCE</scope>
    <source>
        <strain evidence="1">DSM 111903</strain>
    </source>
</reference>
<protein>
    <recommendedName>
        <fullName evidence="3">Curlin associated repeat-containing protein</fullName>
    </recommendedName>
</protein>
<sequence>MNFKNYILLSIAFSLPILLYGQEVVEVNLSGELKELLNSQNLNIENESNVSVIKQVGNQNESRIIQDLNSNQSNISGINQNGSLNYGYVEQTGYSLRSFINQSGNRNQSNLWSKGDQISISVDQQGDKNVVNTYIENAGIMSRTALLSQLGSENIIELVLVGNNISTTLGSQPINISQFGNQNNVTAVMENFGSPIEITQTPGAGGQGMSVNVSNSAFSFPGRR</sequence>
<proteinExistence type="predicted"/>
<accession>A0ABS9VDY8</accession>
<dbReference type="RefSeq" id="WP_241413283.1">
    <property type="nucleotide sequence ID" value="NZ_JAKZGO010000012.1"/>
</dbReference>